<organism evidence="1 2">
    <name type="scientific">Lentinula lateritia</name>
    <dbReference type="NCBI Taxonomy" id="40482"/>
    <lineage>
        <taxon>Eukaryota</taxon>
        <taxon>Fungi</taxon>
        <taxon>Dikarya</taxon>
        <taxon>Basidiomycota</taxon>
        <taxon>Agaricomycotina</taxon>
        <taxon>Agaricomycetes</taxon>
        <taxon>Agaricomycetidae</taxon>
        <taxon>Agaricales</taxon>
        <taxon>Marasmiineae</taxon>
        <taxon>Omphalotaceae</taxon>
        <taxon>Lentinula</taxon>
    </lineage>
</organism>
<accession>A0A9W9DVP0</accession>
<dbReference type="Proteomes" id="UP001150238">
    <property type="component" value="Unassembled WGS sequence"/>
</dbReference>
<reference evidence="1" key="2">
    <citation type="journal article" date="2023" name="Proc. Natl. Acad. Sci. U.S.A.">
        <title>A global phylogenomic analysis of the shiitake genus Lentinula.</title>
        <authorList>
            <person name="Sierra-Patev S."/>
            <person name="Min B."/>
            <person name="Naranjo-Ortiz M."/>
            <person name="Looney B."/>
            <person name="Konkel Z."/>
            <person name="Slot J.C."/>
            <person name="Sakamoto Y."/>
            <person name="Steenwyk J.L."/>
            <person name="Rokas A."/>
            <person name="Carro J."/>
            <person name="Camarero S."/>
            <person name="Ferreira P."/>
            <person name="Molpeceres G."/>
            <person name="Ruiz-Duenas F.J."/>
            <person name="Serrano A."/>
            <person name="Henrissat B."/>
            <person name="Drula E."/>
            <person name="Hughes K.W."/>
            <person name="Mata J.L."/>
            <person name="Ishikawa N.K."/>
            <person name="Vargas-Isla R."/>
            <person name="Ushijima S."/>
            <person name="Smith C.A."/>
            <person name="Donoghue J."/>
            <person name="Ahrendt S."/>
            <person name="Andreopoulos W."/>
            <person name="He G."/>
            <person name="LaButti K."/>
            <person name="Lipzen A."/>
            <person name="Ng V."/>
            <person name="Riley R."/>
            <person name="Sandor L."/>
            <person name="Barry K."/>
            <person name="Martinez A.T."/>
            <person name="Xiao Y."/>
            <person name="Gibbons J.G."/>
            <person name="Terashima K."/>
            <person name="Grigoriev I.V."/>
            <person name="Hibbett D."/>
        </authorList>
    </citation>
    <scope>NUCLEOTIDE SEQUENCE</scope>
    <source>
        <strain evidence="1">Sp2 HRB7682 ss15</strain>
    </source>
</reference>
<comment type="caution">
    <text evidence="1">The sequence shown here is derived from an EMBL/GenBank/DDBJ whole genome shotgun (WGS) entry which is preliminary data.</text>
</comment>
<reference evidence="1" key="1">
    <citation type="submission" date="2022-08" db="EMBL/GenBank/DDBJ databases">
        <authorList>
            <consortium name="DOE Joint Genome Institute"/>
            <person name="Min B."/>
            <person name="Riley R."/>
            <person name="Sierra-Patev S."/>
            <person name="Naranjo-Ortiz M."/>
            <person name="Looney B."/>
            <person name="Konkel Z."/>
            <person name="Slot J.C."/>
            <person name="Sakamoto Y."/>
            <person name="Steenwyk J.L."/>
            <person name="Rokas A."/>
            <person name="Carro J."/>
            <person name="Camarero S."/>
            <person name="Ferreira P."/>
            <person name="Molpeceres G."/>
            <person name="Ruiz-Duenas F.J."/>
            <person name="Serrano A."/>
            <person name="Henrissat B."/>
            <person name="Drula E."/>
            <person name="Hughes K.W."/>
            <person name="Mata J.L."/>
            <person name="Ishikawa N.K."/>
            <person name="Vargas-Isla R."/>
            <person name="Ushijima S."/>
            <person name="Smith C.A."/>
            <person name="Ahrendt S."/>
            <person name="Andreopoulos W."/>
            <person name="He G."/>
            <person name="Labutti K."/>
            <person name="Lipzen A."/>
            <person name="Ng V."/>
            <person name="Sandor L."/>
            <person name="Barry K."/>
            <person name="Martinez A.T."/>
            <person name="Xiao Y."/>
            <person name="Gibbons J.G."/>
            <person name="Terashima K."/>
            <person name="Hibbett D.S."/>
            <person name="Grigoriev I.V."/>
        </authorList>
    </citation>
    <scope>NUCLEOTIDE SEQUENCE</scope>
    <source>
        <strain evidence="1">Sp2 HRB7682 ss15</strain>
    </source>
</reference>
<dbReference type="AlphaFoldDB" id="A0A9W9DVP0"/>
<evidence type="ECO:0000313" key="1">
    <source>
        <dbReference type="EMBL" id="KAJ4487260.1"/>
    </source>
</evidence>
<proteinExistence type="predicted"/>
<protein>
    <submittedName>
        <fullName evidence="1">Uncharacterized protein</fullName>
    </submittedName>
</protein>
<dbReference type="EMBL" id="JANVFS010000009">
    <property type="protein sequence ID" value="KAJ4487260.1"/>
    <property type="molecule type" value="Genomic_DNA"/>
</dbReference>
<gene>
    <name evidence="1" type="ORF">C8J55DRAFT_558331</name>
</gene>
<name>A0A9W9DVP0_9AGAR</name>
<evidence type="ECO:0000313" key="2">
    <source>
        <dbReference type="Proteomes" id="UP001150238"/>
    </source>
</evidence>
<sequence>MPLGTPSRQRSLVMPLTYVSQGNFLMTVNFVNQPLCPVGQQLNVINVLTAGIHVIPAPNQTPYTVTKSAFTALIGRRIADEHSVEDISYHPGGLYSEGVAILSSGMRVSGVTIIVELLFRGQVFELLPQLDYCSVQHRASAAYNDDFEARGALANDRLRFRSLSRPHPL</sequence>